<feature type="compositionally biased region" description="Low complexity" evidence="1">
    <location>
        <begin position="135"/>
        <end position="147"/>
    </location>
</feature>
<feature type="region of interest" description="Disordered" evidence="1">
    <location>
        <begin position="127"/>
        <end position="173"/>
    </location>
</feature>
<dbReference type="OrthoDB" id="2018137at2759"/>
<protein>
    <submittedName>
        <fullName evidence="2">Uncharacterized protein</fullName>
    </submittedName>
</protein>
<dbReference type="PANTHER" id="PTHR31033:SF18">
    <property type="entry name" value="OS06G0115800 PROTEIN"/>
    <property type="match status" value="1"/>
</dbReference>
<dbReference type="AlphaFoldDB" id="A0A2J8A8K0"/>
<proteinExistence type="predicted"/>
<evidence type="ECO:0000313" key="3">
    <source>
        <dbReference type="Proteomes" id="UP000236333"/>
    </source>
</evidence>
<sequence length="469" mass="48559">MDSCCASAVKRCPFLQNVAQTHGETFANSLAAKPVCPAQGSGRLVLAEEDSHANMLMLFHGPRGVLPLPHMLKPVQEVLYPPPAPAVKVEVKRPSMGPLLAAAPLASLSMSWGNNWFNLHHLLQQHFQQHRAHQQKPPQQPQQQSSSPGGGARAPGLGGPGASSLHGASGASLDGGGKCPLRRALGPLAGVVLNKVGQIACPEPIMKMRAALAATRPVRELRPQALPIKLLAVAMTTAALNVPCGMWREHTEKFSAQWIMAVHATIPFIAMLRKAVIMPKYAILFTICAAIAGQAMGARLERARLLADAKDELAGLARAKIALAKPQQPKPAVACASGRQQQQQHKPLAMASMLLAAQQHQAERSGAAAGAAGGGGGGGDGGGGAASAWMGRASPEGEAVAAAEGVAEQQCQQLKFSVRARAGAGRRRDASAVSVAGPRLFSGRCRAAAVTKSGVNAAPVALPVMMVSG</sequence>
<dbReference type="PANTHER" id="PTHR31033">
    <property type="entry name" value="PROTEIN, PUTATIVE-RELATED"/>
    <property type="match status" value="1"/>
</dbReference>
<reference evidence="2 3" key="1">
    <citation type="journal article" date="2017" name="Mol. Biol. Evol.">
        <title>The 4-celled Tetrabaena socialis nuclear genome reveals the essential components for genetic control of cell number at the origin of multicellularity in the volvocine lineage.</title>
        <authorList>
            <person name="Featherston J."/>
            <person name="Arakaki Y."/>
            <person name="Hanschen E.R."/>
            <person name="Ferris P.J."/>
            <person name="Michod R.E."/>
            <person name="Olson B.J.S.C."/>
            <person name="Nozaki H."/>
            <person name="Durand P.M."/>
        </authorList>
    </citation>
    <scope>NUCLEOTIDE SEQUENCE [LARGE SCALE GENOMIC DNA]</scope>
    <source>
        <strain evidence="2 3">NIES-571</strain>
    </source>
</reference>
<dbReference type="Proteomes" id="UP000236333">
    <property type="component" value="Unassembled WGS sequence"/>
</dbReference>
<name>A0A2J8A8K0_9CHLO</name>
<feature type="region of interest" description="Disordered" evidence="1">
    <location>
        <begin position="365"/>
        <end position="391"/>
    </location>
</feature>
<gene>
    <name evidence="2" type="ORF">TSOC_004560</name>
</gene>
<comment type="caution">
    <text evidence="2">The sequence shown here is derived from an EMBL/GenBank/DDBJ whole genome shotgun (WGS) entry which is preliminary data.</text>
</comment>
<feature type="compositionally biased region" description="Low complexity" evidence="1">
    <location>
        <begin position="162"/>
        <end position="172"/>
    </location>
</feature>
<feature type="compositionally biased region" description="Gly residues" evidence="1">
    <location>
        <begin position="148"/>
        <end position="161"/>
    </location>
</feature>
<feature type="compositionally biased region" description="Gly residues" evidence="1">
    <location>
        <begin position="371"/>
        <end position="385"/>
    </location>
</feature>
<dbReference type="EMBL" id="PGGS01000113">
    <property type="protein sequence ID" value="PNH08862.1"/>
    <property type="molecule type" value="Genomic_DNA"/>
</dbReference>
<keyword evidence="3" id="KW-1185">Reference proteome</keyword>
<organism evidence="2 3">
    <name type="scientific">Tetrabaena socialis</name>
    <dbReference type="NCBI Taxonomy" id="47790"/>
    <lineage>
        <taxon>Eukaryota</taxon>
        <taxon>Viridiplantae</taxon>
        <taxon>Chlorophyta</taxon>
        <taxon>core chlorophytes</taxon>
        <taxon>Chlorophyceae</taxon>
        <taxon>CS clade</taxon>
        <taxon>Chlamydomonadales</taxon>
        <taxon>Tetrabaenaceae</taxon>
        <taxon>Tetrabaena</taxon>
    </lineage>
</organism>
<evidence type="ECO:0000313" key="2">
    <source>
        <dbReference type="EMBL" id="PNH08862.1"/>
    </source>
</evidence>
<accession>A0A2J8A8K0</accession>
<evidence type="ECO:0000256" key="1">
    <source>
        <dbReference type="SAM" id="MobiDB-lite"/>
    </source>
</evidence>